<dbReference type="PANTHER" id="PTHR33336:SF15">
    <property type="entry name" value="ABM DOMAIN-CONTAINING PROTEIN"/>
    <property type="match status" value="1"/>
</dbReference>
<gene>
    <name evidence="2" type="ORF">PCC6912_31270</name>
</gene>
<accession>A0A3S1FKA5</accession>
<dbReference type="PANTHER" id="PTHR33336">
    <property type="entry name" value="QUINOL MONOOXYGENASE YGIN-RELATED"/>
    <property type="match status" value="1"/>
</dbReference>
<keyword evidence="3" id="KW-1185">Reference proteome</keyword>
<proteinExistence type="predicted"/>
<dbReference type="InterPro" id="IPR050744">
    <property type="entry name" value="AI-2_Isomerase_LsrG"/>
</dbReference>
<sequence>MTNKMTIRVVARIIALPDKVEALKAVLLELIEPTRQENGCIKYELLQNQFDPTDLTFVEEWSSNDALDAHLASTHIEKAVAQLDGLVAAEPDIRRYHLLK</sequence>
<dbReference type="Gene3D" id="3.30.70.100">
    <property type="match status" value="1"/>
</dbReference>
<dbReference type="Pfam" id="PF03992">
    <property type="entry name" value="ABM"/>
    <property type="match status" value="1"/>
</dbReference>
<keyword evidence="2" id="KW-0560">Oxidoreductase</keyword>
<reference evidence="2 3" key="1">
    <citation type="journal article" date="2019" name="Genome Biol. Evol.">
        <title>Day and night: Metabolic profiles and evolutionary relationships of six axenic non-marine cyanobacteria.</title>
        <authorList>
            <person name="Will S.E."/>
            <person name="Henke P."/>
            <person name="Boedeker C."/>
            <person name="Huang S."/>
            <person name="Brinkmann H."/>
            <person name="Rohde M."/>
            <person name="Jarek M."/>
            <person name="Friedl T."/>
            <person name="Seufert S."/>
            <person name="Schumacher M."/>
            <person name="Overmann J."/>
            <person name="Neumann-Schaal M."/>
            <person name="Petersen J."/>
        </authorList>
    </citation>
    <scope>NUCLEOTIDE SEQUENCE [LARGE SCALE GENOMIC DNA]</scope>
    <source>
        <strain evidence="2 3">PCC 6912</strain>
    </source>
</reference>
<dbReference type="Proteomes" id="UP000268857">
    <property type="component" value="Unassembled WGS sequence"/>
</dbReference>
<keyword evidence="2" id="KW-0503">Monooxygenase</keyword>
<dbReference type="AlphaFoldDB" id="A0A3S1FKA5"/>
<dbReference type="InterPro" id="IPR011008">
    <property type="entry name" value="Dimeric_a/b-barrel"/>
</dbReference>
<feature type="domain" description="ABM" evidence="1">
    <location>
        <begin position="7"/>
        <end position="96"/>
    </location>
</feature>
<protein>
    <submittedName>
        <fullName evidence="2">Antibiotic biosynthesis monooxygenase</fullName>
    </submittedName>
</protein>
<name>A0A3S1FKA5_CHLFR</name>
<dbReference type="PROSITE" id="PS51725">
    <property type="entry name" value="ABM"/>
    <property type="match status" value="1"/>
</dbReference>
<dbReference type="InterPro" id="IPR007138">
    <property type="entry name" value="ABM_dom"/>
</dbReference>
<dbReference type="OrthoDB" id="9806189at2"/>
<organism evidence="2 3">
    <name type="scientific">Chlorogloeopsis fritschii PCC 6912</name>
    <dbReference type="NCBI Taxonomy" id="211165"/>
    <lineage>
        <taxon>Bacteria</taxon>
        <taxon>Bacillati</taxon>
        <taxon>Cyanobacteriota</taxon>
        <taxon>Cyanophyceae</taxon>
        <taxon>Nostocales</taxon>
        <taxon>Chlorogloeopsidaceae</taxon>
        <taxon>Chlorogloeopsis</taxon>
    </lineage>
</organism>
<dbReference type="STRING" id="211165.GCA_000317285_01319"/>
<dbReference type="EMBL" id="RSCJ01000011">
    <property type="protein sequence ID" value="RUR80267.1"/>
    <property type="molecule type" value="Genomic_DNA"/>
</dbReference>
<dbReference type="SUPFAM" id="SSF54909">
    <property type="entry name" value="Dimeric alpha+beta barrel"/>
    <property type="match status" value="1"/>
</dbReference>
<evidence type="ECO:0000313" key="2">
    <source>
        <dbReference type="EMBL" id="RUR80267.1"/>
    </source>
</evidence>
<dbReference type="GO" id="GO:0004497">
    <property type="term" value="F:monooxygenase activity"/>
    <property type="evidence" value="ECO:0007669"/>
    <property type="project" value="UniProtKB-KW"/>
</dbReference>
<dbReference type="RefSeq" id="WP_016873934.1">
    <property type="nucleotide sequence ID" value="NZ_AJLN01000050.1"/>
</dbReference>
<evidence type="ECO:0000259" key="1">
    <source>
        <dbReference type="PROSITE" id="PS51725"/>
    </source>
</evidence>
<evidence type="ECO:0000313" key="3">
    <source>
        <dbReference type="Proteomes" id="UP000268857"/>
    </source>
</evidence>
<comment type="caution">
    <text evidence="2">The sequence shown here is derived from an EMBL/GenBank/DDBJ whole genome shotgun (WGS) entry which is preliminary data.</text>
</comment>